<dbReference type="AlphaFoldDB" id="A0A822ZZ32"/>
<protein>
    <submittedName>
        <fullName evidence="1">Uncharacterized protein</fullName>
    </submittedName>
</protein>
<dbReference type="Proteomes" id="UP000607653">
    <property type="component" value="Unassembled WGS sequence"/>
</dbReference>
<reference evidence="1 2" key="1">
    <citation type="journal article" date="2020" name="Mol. Biol. Evol.">
        <title>Distinct Expression and Methylation Patterns for Genes with Different Fates following a Single Whole-Genome Duplication in Flowering Plants.</title>
        <authorList>
            <person name="Shi T."/>
            <person name="Rahmani R.S."/>
            <person name="Gugger P.F."/>
            <person name="Wang M."/>
            <person name="Li H."/>
            <person name="Zhang Y."/>
            <person name="Li Z."/>
            <person name="Wang Q."/>
            <person name="Van de Peer Y."/>
            <person name="Marchal K."/>
            <person name="Chen J."/>
        </authorList>
    </citation>
    <scope>NUCLEOTIDE SEQUENCE [LARGE SCALE GENOMIC DNA]</scope>
    <source>
        <tissue evidence="1">Leaf</tissue>
    </source>
</reference>
<proteinExistence type="predicted"/>
<dbReference type="EMBL" id="DUZY01000008">
    <property type="protein sequence ID" value="DAD48369.1"/>
    <property type="molecule type" value="Genomic_DNA"/>
</dbReference>
<keyword evidence="2" id="KW-1185">Reference proteome</keyword>
<accession>A0A822ZZ32</accession>
<gene>
    <name evidence="1" type="ORF">HUJ06_018306</name>
</gene>
<sequence>MTATAVVVYCASRYAADIGMRRDVVKIAVEDLTTRLLTGRVQVIEAGGAISELPVQQ</sequence>
<comment type="caution">
    <text evidence="1">The sequence shown here is derived from an EMBL/GenBank/DDBJ whole genome shotgun (WGS) entry which is preliminary data.</text>
</comment>
<organism evidence="1 2">
    <name type="scientific">Nelumbo nucifera</name>
    <name type="common">Sacred lotus</name>
    <dbReference type="NCBI Taxonomy" id="4432"/>
    <lineage>
        <taxon>Eukaryota</taxon>
        <taxon>Viridiplantae</taxon>
        <taxon>Streptophyta</taxon>
        <taxon>Embryophyta</taxon>
        <taxon>Tracheophyta</taxon>
        <taxon>Spermatophyta</taxon>
        <taxon>Magnoliopsida</taxon>
        <taxon>Proteales</taxon>
        <taxon>Nelumbonaceae</taxon>
        <taxon>Nelumbo</taxon>
    </lineage>
</organism>
<name>A0A822ZZ32_NELNU</name>
<evidence type="ECO:0000313" key="1">
    <source>
        <dbReference type="EMBL" id="DAD48369.1"/>
    </source>
</evidence>
<evidence type="ECO:0000313" key="2">
    <source>
        <dbReference type="Proteomes" id="UP000607653"/>
    </source>
</evidence>